<name>W7YSK1_9BACL</name>
<dbReference type="Proteomes" id="UP000019364">
    <property type="component" value="Unassembled WGS sequence"/>
</dbReference>
<dbReference type="Gene3D" id="3.40.50.150">
    <property type="entry name" value="Vaccinia Virus protein VP39"/>
    <property type="match status" value="1"/>
</dbReference>
<gene>
    <name evidence="2" type="ORF">JCM16418_1628</name>
</gene>
<dbReference type="SUPFAM" id="SSF53335">
    <property type="entry name" value="S-adenosyl-L-methionine-dependent methyltransferases"/>
    <property type="match status" value="1"/>
</dbReference>
<reference evidence="2 3" key="1">
    <citation type="journal article" date="2014" name="Genome Announc.">
        <title>Draft Genome Sequence of Paenibacillus pini JCM 16418T, Isolated from the Rhizosphere of Pine Tree.</title>
        <authorList>
            <person name="Yuki M."/>
            <person name="Oshima K."/>
            <person name="Suda W."/>
            <person name="Oshida Y."/>
            <person name="Kitamura K."/>
            <person name="Iida Y."/>
            <person name="Hattori M."/>
            <person name="Ohkuma M."/>
        </authorList>
    </citation>
    <scope>NUCLEOTIDE SEQUENCE [LARGE SCALE GENOMIC DNA]</scope>
    <source>
        <strain evidence="2 3">JCM 16418</strain>
    </source>
</reference>
<feature type="domain" description="Methyltransferase" evidence="1">
    <location>
        <begin position="66"/>
        <end position="158"/>
    </location>
</feature>
<dbReference type="Pfam" id="PF13649">
    <property type="entry name" value="Methyltransf_25"/>
    <property type="match status" value="1"/>
</dbReference>
<keyword evidence="3" id="KW-1185">Reference proteome</keyword>
<dbReference type="eggNOG" id="COG2226">
    <property type="taxonomic scope" value="Bacteria"/>
</dbReference>
<dbReference type="InterPro" id="IPR041698">
    <property type="entry name" value="Methyltransf_25"/>
</dbReference>
<dbReference type="EMBL" id="BAVZ01000004">
    <property type="protein sequence ID" value="GAF07601.1"/>
    <property type="molecule type" value="Genomic_DNA"/>
</dbReference>
<dbReference type="RefSeq" id="WP_036647245.1">
    <property type="nucleotide sequence ID" value="NZ_BAVZ01000004.1"/>
</dbReference>
<dbReference type="OrthoDB" id="9800454at2"/>
<evidence type="ECO:0000313" key="3">
    <source>
        <dbReference type="Proteomes" id="UP000019364"/>
    </source>
</evidence>
<comment type="caution">
    <text evidence="2">The sequence shown here is derived from an EMBL/GenBank/DDBJ whole genome shotgun (WGS) entry which is preliminary data.</text>
</comment>
<evidence type="ECO:0000259" key="1">
    <source>
        <dbReference type="Pfam" id="PF13649"/>
    </source>
</evidence>
<organism evidence="2 3">
    <name type="scientific">Paenibacillus pini JCM 16418</name>
    <dbReference type="NCBI Taxonomy" id="1236976"/>
    <lineage>
        <taxon>Bacteria</taxon>
        <taxon>Bacillati</taxon>
        <taxon>Bacillota</taxon>
        <taxon>Bacilli</taxon>
        <taxon>Bacillales</taxon>
        <taxon>Paenibacillaceae</taxon>
        <taxon>Paenibacillus</taxon>
    </lineage>
</organism>
<proteinExistence type="predicted"/>
<sequence length="247" mass="28556">MYIIHKLKTRALEDEYMDDFSTGGAELREALQHLRRLNWIFGNSGPVLQGIHKLWQQSGKPVQLSIIDIGAGSGDVNRRILRWAERHHIDIRITLVDITEEACAEARRLFHKEPRVKVWRMDLFQLAPNCADMVVSSQFLHHFDQVKMAEVVRHMTNASRIGVVINDIHRHIIPWAAVWVTARLISRNRYIHHDGPLSVAKGFRSEDWIQLERGIDPSLNMTYAWKPLFRYTVVIKKPQEGGNGCLT</sequence>
<evidence type="ECO:0000313" key="2">
    <source>
        <dbReference type="EMBL" id="GAF07601.1"/>
    </source>
</evidence>
<dbReference type="CDD" id="cd02440">
    <property type="entry name" value="AdoMet_MTases"/>
    <property type="match status" value="1"/>
</dbReference>
<dbReference type="InterPro" id="IPR029063">
    <property type="entry name" value="SAM-dependent_MTases_sf"/>
</dbReference>
<dbReference type="AlphaFoldDB" id="W7YSK1"/>
<accession>W7YSK1</accession>
<protein>
    <submittedName>
        <fullName evidence="2">SAM binding motif</fullName>
    </submittedName>
</protein>
<dbReference type="STRING" id="1236976.JCM16418_1628"/>